<reference evidence="11" key="2">
    <citation type="submission" date="2025-08" db="UniProtKB">
        <authorList>
            <consortium name="Ensembl"/>
        </authorList>
    </citation>
    <scope>IDENTIFICATION</scope>
    <source>
        <strain evidence="11">Glennie</strain>
    </source>
</reference>
<dbReference type="InterPro" id="IPR001958">
    <property type="entry name" value="Tet-R_TetA/multi-R_MdtG-like"/>
</dbReference>
<evidence type="ECO:0000256" key="8">
    <source>
        <dbReference type="ARBA" id="ARBA00093348"/>
    </source>
</evidence>
<comment type="similarity">
    <text evidence="2">Belongs to the major facilitator (TC 2.A.1) superfamily. Organic cation transporter (TC 2.A.1.19) family.</text>
</comment>
<keyword evidence="6 9" id="KW-0472">Membrane</keyword>
<feature type="transmembrane region" description="Helical" evidence="9">
    <location>
        <begin position="101"/>
        <end position="122"/>
    </location>
</feature>
<dbReference type="InterPro" id="IPR020846">
    <property type="entry name" value="MFS_dom"/>
</dbReference>
<feature type="transmembrane region" description="Helical" evidence="9">
    <location>
        <begin position="314"/>
        <end position="337"/>
    </location>
</feature>
<dbReference type="PANTHER" id="PTHR24002:SF3">
    <property type="entry name" value="SOLUTE CARRIER FAMILY 22 MEMBER 18"/>
    <property type="match status" value="1"/>
</dbReference>
<feature type="transmembrane region" description="Helical" evidence="9">
    <location>
        <begin position="376"/>
        <end position="402"/>
    </location>
</feature>
<proteinExistence type="inferred from homology"/>
<protein>
    <recommendedName>
        <fullName evidence="7">Organic cation transporter-like protein 2</fullName>
    </recommendedName>
</protein>
<evidence type="ECO:0000256" key="1">
    <source>
        <dbReference type="ARBA" id="ARBA00004424"/>
    </source>
</evidence>
<feature type="transmembrane region" description="Helical" evidence="9">
    <location>
        <begin position="161"/>
        <end position="178"/>
    </location>
</feature>
<dbReference type="Bgee" id="ENSOANG00000032218">
    <property type="expression patterns" value="Expressed in adult mammalian kidney and 6 other cell types or tissues"/>
</dbReference>
<dbReference type="PRINTS" id="PR01035">
    <property type="entry name" value="TCRTETA"/>
</dbReference>
<dbReference type="Ensembl" id="ENSOANT00000055682.1">
    <property type="protein sequence ID" value="ENSOANP00000047038.1"/>
    <property type="gene ID" value="ENSOANG00000032218.2"/>
</dbReference>
<keyword evidence="4 9" id="KW-0812">Transmembrane</keyword>
<gene>
    <name evidence="11" type="primary">SLC22A18</name>
</gene>
<feature type="domain" description="Major facilitator superfamily (MFS) profile" evidence="10">
    <location>
        <begin position="93"/>
        <end position="490"/>
    </location>
</feature>
<evidence type="ECO:0000256" key="3">
    <source>
        <dbReference type="ARBA" id="ARBA00022475"/>
    </source>
</evidence>
<dbReference type="GeneTree" id="ENSGT00940000160333"/>
<evidence type="ECO:0000256" key="5">
    <source>
        <dbReference type="ARBA" id="ARBA00022989"/>
    </source>
</evidence>
<feature type="transmembrane region" description="Helical" evidence="9">
    <location>
        <begin position="343"/>
        <end position="364"/>
    </location>
</feature>
<dbReference type="Proteomes" id="UP000002279">
    <property type="component" value="Chromosome 3"/>
</dbReference>
<dbReference type="GO" id="GO:0005635">
    <property type="term" value="C:nuclear envelope"/>
    <property type="evidence" value="ECO:0000318"/>
    <property type="project" value="GO_Central"/>
</dbReference>
<evidence type="ECO:0000313" key="11">
    <source>
        <dbReference type="Ensembl" id="ENSOANP00000047038.1"/>
    </source>
</evidence>
<keyword evidence="3" id="KW-1003">Cell membrane</keyword>
<dbReference type="InterPro" id="IPR036259">
    <property type="entry name" value="MFS_trans_sf"/>
</dbReference>
<feature type="transmembrane region" description="Helical" evidence="9">
    <location>
        <begin position="247"/>
        <end position="271"/>
    </location>
</feature>
<keyword evidence="12" id="KW-1185">Reference proteome</keyword>
<evidence type="ECO:0000256" key="6">
    <source>
        <dbReference type="ARBA" id="ARBA00023136"/>
    </source>
</evidence>
<dbReference type="SUPFAM" id="SSF103473">
    <property type="entry name" value="MFS general substrate transporter"/>
    <property type="match status" value="1"/>
</dbReference>
<dbReference type="OMA" id="RLMKYPR"/>
<keyword evidence="5 9" id="KW-1133">Transmembrane helix</keyword>
<organism evidence="11 12">
    <name type="scientific">Ornithorhynchus anatinus</name>
    <name type="common">Duckbill platypus</name>
    <dbReference type="NCBI Taxonomy" id="9258"/>
    <lineage>
        <taxon>Eukaryota</taxon>
        <taxon>Metazoa</taxon>
        <taxon>Chordata</taxon>
        <taxon>Craniata</taxon>
        <taxon>Vertebrata</taxon>
        <taxon>Euteleostomi</taxon>
        <taxon>Mammalia</taxon>
        <taxon>Monotremata</taxon>
        <taxon>Ornithorhynchidae</taxon>
        <taxon>Ornithorhynchus</taxon>
    </lineage>
</organism>
<dbReference type="GO" id="GO:0022857">
    <property type="term" value="F:transmembrane transporter activity"/>
    <property type="evidence" value="ECO:0007669"/>
    <property type="project" value="InterPro"/>
</dbReference>
<name>A0A6I8NZV7_ORNAN</name>
<evidence type="ECO:0000256" key="4">
    <source>
        <dbReference type="ARBA" id="ARBA00022692"/>
    </source>
</evidence>
<dbReference type="AlphaFoldDB" id="A0A6I8NZV7"/>
<dbReference type="CDD" id="cd17331">
    <property type="entry name" value="MFS_SLC22A18"/>
    <property type="match status" value="1"/>
</dbReference>
<accession>A0A6I8NZV7</accession>
<feature type="transmembrane region" description="Helical" evidence="9">
    <location>
        <begin position="219"/>
        <end position="241"/>
    </location>
</feature>
<evidence type="ECO:0000256" key="2">
    <source>
        <dbReference type="ARBA" id="ARBA00009203"/>
    </source>
</evidence>
<reference evidence="11 12" key="1">
    <citation type="journal article" date="2008" name="Nature">
        <title>Genome analysis of the platypus reveals unique signatures of evolution.</title>
        <authorList>
            <person name="Warren W.C."/>
            <person name="Hillier L.W."/>
            <person name="Marshall Graves J.A."/>
            <person name="Birney E."/>
            <person name="Ponting C.P."/>
            <person name="Grutzner F."/>
            <person name="Belov K."/>
            <person name="Miller W."/>
            <person name="Clarke L."/>
            <person name="Chinwalla A.T."/>
            <person name="Yang S.P."/>
            <person name="Heger A."/>
            <person name="Locke D.P."/>
            <person name="Miethke P."/>
            <person name="Waters P.D."/>
            <person name="Veyrunes F."/>
            <person name="Fulton L."/>
            <person name="Fulton B."/>
            <person name="Graves T."/>
            <person name="Wallis J."/>
            <person name="Puente X.S."/>
            <person name="Lopez-Otin C."/>
            <person name="Ordonez G.R."/>
            <person name="Eichler E.E."/>
            <person name="Chen L."/>
            <person name="Cheng Z."/>
            <person name="Deakin J.E."/>
            <person name="Alsop A."/>
            <person name="Thompson K."/>
            <person name="Kirby P."/>
            <person name="Papenfuss A.T."/>
            <person name="Wakefield M.J."/>
            <person name="Olender T."/>
            <person name="Lancet D."/>
            <person name="Huttley G.A."/>
            <person name="Smit A.F."/>
            <person name="Pask A."/>
            <person name="Temple-Smith P."/>
            <person name="Batzer M.A."/>
            <person name="Walker J.A."/>
            <person name="Konkel M.K."/>
            <person name="Harris R.S."/>
            <person name="Whittington C.M."/>
            <person name="Wong E.S."/>
            <person name="Gemmell N.J."/>
            <person name="Buschiazzo E."/>
            <person name="Vargas Jentzsch I.M."/>
            <person name="Merkel A."/>
            <person name="Schmitz J."/>
            <person name="Zemann A."/>
            <person name="Churakov G."/>
            <person name="Kriegs J.O."/>
            <person name="Brosius J."/>
            <person name="Murchison E.P."/>
            <person name="Sachidanandam R."/>
            <person name="Smith C."/>
            <person name="Hannon G.J."/>
            <person name="Tsend-Ayush E."/>
            <person name="McMillan D."/>
            <person name="Attenborough R."/>
            <person name="Rens W."/>
            <person name="Ferguson-Smith M."/>
            <person name="Lefevre C.M."/>
            <person name="Sharp J.A."/>
            <person name="Nicholas K.R."/>
            <person name="Ray D.A."/>
            <person name="Kube M."/>
            <person name="Reinhardt R."/>
            <person name="Pringle T.H."/>
            <person name="Taylor J."/>
            <person name="Jones R.C."/>
            <person name="Nixon B."/>
            <person name="Dacheux J.L."/>
            <person name="Niwa H."/>
            <person name="Sekita Y."/>
            <person name="Huang X."/>
            <person name="Stark A."/>
            <person name="Kheradpour P."/>
            <person name="Kellis M."/>
            <person name="Flicek P."/>
            <person name="Chen Y."/>
            <person name="Webber C."/>
            <person name="Hardison R."/>
            <person name="Nelson J."/>
            <person name="Hallsworth-Pepin K."/>
            <person name="Delehaunty K."/>
            <person name="Markovic C."/>
            <person name="Minx P."/>
            <person name="Feng Y."/>
            <person name="Kremitzki C."/>
            <person name="Mitreva M."/>
            <person name="Glasscock J."/>
            <person name="Wylie T."/>
            <person name="Wohldmann P."/>
            <person name="Thiru P."/>
            <person name="Nhan M.N."/>
            <person name="Pohl C.S."/>
            <person name="Smith S.M."/>
            <person name="Hou S."/>
            <person name="Nefedov M."/>
            <person name="de Jong P.J."/>
            <person name="Renfree M.B."/>
            <person name="Mardis E.R."/>
            <person name="Wilson R.K."/>
        </authorList>
    </citation>
    <scope>NUCLEOTIDE SEQUENCE [LARGE SCALE GENOMIC DNA]</scope>
    <source>
        <strain evidence="11 12">Glennie</strain>
    </source>
</reference>
<dbReference type="Pfam" id="PF07690">
    <property type="entry name" value="MFS_1"/>
    <property type="match status" value="1"/>
</dbReference>
<dbReference type="PROSITE" id="PS50850">
    <property type="entry name" value="MFS"/>
    <property type="match status" value="1"/>
</dbReference>
<evidence type="ECO:0000256" key="9">
    <source>
        <dbReference type="SAM" id="Phobius"/>
    </source>
</evidence>
<dbReference type="InterPro" id="IPR011701">
    <property type="entry name" value="MFS"/>
</dbReference>
<feature type="transmembrane region" description="Helical" evidence="9">
    <location>
        <begin position="452"/>
        <end position="477"/>
    </location>
</feature>
<reference evidence="11" key="3">
    <citation type="submission" date="2025-09" db="UniProtKB">
        <authorList>
            <consortium name="Ensembl"/>
        </authorList>
    </citation>
    <scope>IDENTIFICATION</scope>
    <source>
        <strain evidence="11">Glennie</strain>
    </source>
</reference>
<sequence length="490" mass="51747">MLFAPTLPGPGLFAYAPCPPICIHPLPHPPSCSKGYLPTSPLSFPQAAQHRELAHTPLAPGSSCSYPEIPFVWEKFDLEPPKGKGTEMAGLSRWSVIRVTYLLTVIQMTCLFMQFSVLLYVANELGLDSVGFGLLQTTFGLLQLLGSPVFGRLCDRCGARVGLTLSFVASWSLLGLLLCRSGGLTALFLSRLPALLIHPIPGSQMVITDLTSPAERPAALGKLGLGLGVGLILGPLLGGLVSTKFGIYSPIYVALGASTLGAAISASCIPANTKMDAQGRSTPGGGGGGGVFSLKETWRLLTLPRVLPVFTIKVLSGFPAGIFLIMLSVISVNVFGLEAQQTGYLMSYFGVFQMVIQGLVIGRLTSRYSESALLRLSVLVLGVVGLAMALMTTIVHFCLLVPPLLFGLVSLNILTDNILTKAVSPMDTGAMLGLCACVQPLTRTVGPTLGGFLYQTFGVSSLGYLQFGVNLALTLYLRDGSVLRGVEKPQ</sequence>
<evidence type="ECO:0000313" key="12">
    <source>
        <dbReference type="Proteomes" id="UP000002279"/>
    </source>
</evidence>
<evidence type="ECO:0000256" key="7">
    <source>
        <dbReference type="ARBA" id="ARBA00078639"/>
    </source>
</evidence>
<feature type="transmembrane region" description="Helical" evidence="9">
    <location>
        <begin position="134"/>
        <end position="154"/>
    </location>
</feature>
<dbReference type="PANTHER" id="PTHR24002">
    <property type="entry name" value="SOLUTE CARRIER FAMILY 22 MEMBER 18"/>
    <property type="match status" value="1"/>
</dbReference>
<dbReference type="FunFam" id="1.20.1250.20:FF:000297">
    <property type="entry name" value="Solute carrier family 22 member 18"/>
    <property type="match status" value="1"/>
</dbReference>
<dbReference type="GO" id="GO:1990961">
    <property type="term" value="P:xenobiotic detoxification by transmembrane export across the plasma membrane"/>
    <property type="evidence" value="ECO:0000318"/>
    <property type="project" value="GO_Central"/>
</dbReference>
<dbReference type="FunCoup" id="A0A6I8NZV7">
    <property type="interactions" value="596"/>
</dbReference>
<comment type="function">
    <text evidence="8">May act as a transporter of organic cations based on a proton efflux antiport mechanism. May play a role in the transport of chloroquine and quinidine-related compounds in kidney. Plays a role in the regulation of lipid metabolism.</text>
</comment>
<dbReference type="Gene3D" id="1.20.1250.20">
    <property type="entry name" value="MFS general substrate transporter like domains"/>
    <property type="match status" value="1"/>
</dbReference>
<evidence type="ECO:0000259" key="10">
    <source>
        <dbReference type="PROSITE" id="PS50850"/>
    </source>
</evidence>
<dbReference type="GO" id="GO:0016324">
    <property type="term" value="C:apical plasma membrane"/>
    <property type="evidence" value="ECO:0007669"/>
    <property type="project" value="UniProtKB-SubCell"/>
</dbReference>
<dbReference type="InParanoid" id="A0A6I8NZV7"/>
<comment type="subcellular location">
    <subcellularLocation>
        <location evidence="1">Apical cell membrane</location>
        <topology evidence="1">Multi-pass membrane protein</topology>
    </subcellularLocation>
</comment>